<feature type="transmembrane region" description="Helical" evidence="4">
    <location>
        <begin position="124"/>
        <end position="142"/>
    </location>
</feature>
<name>A0A8J3SLU6_9ACTN</name>
<evidence type="ECO:0000313" key="6">
    <source>
        <dbReference type="EMBL" id="GIH94719.1"/>
    </source>
</evidence>
<keyword evidence="4" id="KW-1133">Transmembrane helix</keyword>
<accession>A0A8J3SLU6</accession>
<feature type="transmembrane region" description="Helical" evidence="4">
    <location>
        <begin position="52"/>
        <end position="72"/>
    </location>
</feature>
<evidence type="ECO:0000256" key="1">
    <source>
        <dbReference type="ARBA" id="ARBA00022679"/>
    </source>
</evidence>
<feature type="transmembrane region" description="Helical" evidence="4">
    <location>
        <begin position="148"/>
        <end position="167"/>
    </location>
</feature>
<evidence type="ECO:0000256" key="2">
    <source>
        <dbReference type="ARBA" id="ARBA00022777"/>
    </source>
</evidence>
<dbReference type="CDD" id="cd16917">
    <property type="entry name" value="HATPase_UhpB-NarQ-NarX-like"/>
    <property type="match status" value="1"/>
</dbReference>
<keyword evidence="2 6" id="KW-0418">Kinase</keyword>
<keyword evidence="4" id="KW-0472">Membrane</keyword>
<dbReference type="GO" id="GO:0000155">
    <property type="term" value="F:phosphorelay sensor kinase activity"/>
    <property type="evidence" value="ECO:0007669"/>
    <property type="project" value="InterPro"/>
</dbReference>
<proteinExistence type="predicted"/>
<dbReference type="Gene3D" id="3.30.565.10">
    <property type="entry name" value="Histidine kinase-like ATPase, C-terminal domain"/>
    <property type="match status" value="1"/>
</dbReference>
<keyword evidence="7" id="KW-1185">Reference proteome</keyword>
<dbReference type="InterPro" id="IPR050482">
    <property type="entry name" value="Sensor_HK_TwoCompSys"/>
</dbReference>
<evidence type="ECO:0000256" key="4">
    <source>
        <dbReference type="SAM" id="Phobius"/>
    </source>
</evidence>
<evidence type="ECO:0000256" key="3">
    <source>
        <dbReference type="ARBA" id="ARBA00023012"/>
    </source>
</evidence>
<gene>
    <name evidence="6" type="ORF">Psi01_53490</name>
</gene>
<dbReference type="GO" id="GO:0016020">
    <property type="term" value="C:membrane"/>
    <property type="evidence" value="ECO:0007669"/>
    <property type="project" value="InterPro"/>
</dbReference>
<dbReference type="InterPro" id="IPR011712">
    <property type="entry name" value="Sig_transdc_His_kin_sub3_dim/P"/>
</dbReference>
<dbReference type="Gene3D" id="1.20.5.1930">
    <property type="match status" value="1"/>
</dbReference>
<dbReference type="Pfam" id="PF07730">
    <property type="entry name" value="HisKA_3"/>
    <property type="match status" value="1"/>
</dbReference>
<protein>
    <submittedName>
        <fullName evidence="6">Two-component sensor histidine kinase</fullName>
    </submittedName>
</protein>
<evidence type="ECO:0000313" key="7">
    <source>
        <dbReference type="Proteomes" id="UP000619788"/>
    </source>
</evidence>
<evidence type="ECO:0000259" key="5">
    <source>
        <dbReference type="Pfam" id="PF07730"/>
    </source>
</evidence>
<reference evidence="6 7" key="1">
    <citation type="submission" date="2021-01" db="EMBL/GenBank/DDBJ databases">
        <title>Whole genome shotgun sequence of Planobispora siamensis NBRC 107568.</title>
        <authorList>
            <person name="Komaki H."/>
            <person name="Tamura T."/>
        </authorList>
    </citation>
    <scope>NUCLEOTIDE SEQUENCE [LARGE SCALE GENOMIC DNA]</scope>
    <source>
        <strain evidence="6 7">NBRC 107568</strain>
    </source>
</reference>
<dbReference type="AlphaFoldDB" id="A0A8J3SLU6"/>
<keyword evidence="1" id="KW-0808">Transferase</keyword>
<dbReference type="SUPFAM" id="SSF55874">
    <property type="entry name" value="ATPase domain of HSP90 chaperone/DNA topoisomerase II/histidine kinase"/>
    <property type="match status" value="1"/>
</dbReference>
<dbReference type="Proteomes" id="UP000619788">
    <property type="component" value="Unassembled WGS sequence"/>
</dbReference>
<dbReference type="InterPro" id="IPR036890">
    <property type="entry name" value="HATPase_C_sf"/>
</dbReference>
<dbReference type="GO" id="GO:0046983">
    <property type="term" value="F:protein dimerization activity"/>
    <property type="evidence" value="ECO:0007669"/>
    <property type="project" value="InterPro"/>
</dbReference>
<keyword evidence="4" id="KW-0812">Transmembrane</keyword>
<feature type="domain" description="Signal transduction histidine kinase subgroup 3 dimerisation and phosphoacceptor" evidence="5">
    <location>
        <begin position="192"/>
        <end position="258"/>
    </location>
</feature>
<organism evidence="6 7">
    <name type="scientific">Planobispora siamensis</name>
    <dbReference type="NCBI Taxonomy" id="936338"/>
    <lineage>
        <taxon>Bacteria</taxon>
        <taxon>Bacillati</taxon>
        <taxon>Actinomycetota</taxon>
        <taxon>Actinomycetes</taxon>
        <taxon>Streptosporangiales</taxon>
        <taxon>Streptosporangiaceae</taxon>
        <taxon>Planobispora</taxon>
    </lineage>
</organism>
<dbReference type="RefSeq" id="WP_204066842.1">
    <property type="nucleotide sequence ID" value="NZ_BOOJ01000046.1"/>
</dbReference>
<dbReference type="EMBL" id="BOOJ01000046">
    <property type="protein sequence ID" value="GIH94719.1"/>
    <property type="molecule type" value="Genomic_DNA"/>
</dbReference>
<keyword evidence="3" id="KW-0902">Two-component regulatory system</keyword>
<sequence>MRDVGLARFAAFRGTDDSPSRGRRLFWMSTGLIYLCFPALEIVTGGMTGARAVWGALGLAGFIALYVSVVLVQHEFGEPAPTTYLLLTPLTLLALGLALVFGGSWLALPVYTVVVYSMALRPRAAVTGVVAMGVAVALIGALKDHDPVTTVIFVIQVFTLGGLFMGVRNIRLLVVKLRRAQSEVARLAASDERLRIAQDLHDLLGHSLSLIVLKSELAGRLAEAGSDRALAEIRDIESVARKALTEVREAVTGYRRRELAQELDGARAALEAAGLRVPIRLSGTPLPPEVDGLLGRALREGTTNVIRHARATRCEITIGFDGTAGVLEMVDDGRVREPYEPGNGLSGLAERVEAAGGTVESGPAHRGGFRLRVRVPAGTEAGT</sequence>
<feature type="transmembrane region" description="Helical" evidence="4">
    <location>
        <begin position="92"/>
        <end position="117"/>
    </location>
</feature>
<dbReference type="PANTHER" id="PTHR24421:SF63">
    <property type="entry name" value="SENSOR HISTIDINE KINASE DESK"/>
    <property type="match status" value="1"/>
</dbReference>
<feature type="transmembrane region" description="Helical" evidence="4">
    <location>
        <begin position="25"/>
        <end position="45"/>
    </location>
</feature>
<dbReference type="PANTHER" id="PTHR24421">
    <property type="entry name" value="NITRATE/NITRITE SENSOR PROTEIN NARX-RELATED"/>
    <property type="match status" value="1"/>
</dbReference>
<comment type="caution">
    <text evidence="6">The sequence shown here is derived from an EMBL/GenBank/DDBJ whole genome shotgun (WGS) entry which is preliminary data.</text>
</comment>